<gene>
    <name evidence="3" type="ORF">MKW94_022003</name>
</gene>
<keyword evidence="4" id="KW-1185">Reference proteome</keyword>
<reference evidence="3" key="1">
    <citation type="submission" date="2022-03" db="EMBL/GenBank/DDBJ databases">
        <title>A functionally conserved STORR gene fusion in Papaver species that diverged 16.8 million years ago.</title>
        <authorList>
            <person name="Catania T."/>
        </authorList>
    </citation>
    <scope>NUCLEOTIDE SEQUENCE</scope>
    <source>
        <strain evidence="3">S-191538</strain>
    </source>
</reference>
<dbReference type="AlphaFoldDB" id="A0AA41S9L8"/>
<organism evidence="3 4">
    <name type="scientific">Papaver nudicaule</name>
    <name type="common">Iceland poppy</name>
    <dbReference type="NCBI Taxonomy" id="74823"/>
    <lineage>
        <taxon>Eukaryota</taxon>
        <taxon>Viridiplantae</taxon>
        <taxon>Streptophyta</taxon>
        <taxon>Embryophyta</taxon>
        <taxon>Tracheophyta</taxon>
        <taxon>Spermatophyta</taxon>
        <taxon>Magnoliopsida</taxon>
        <taxon>Ranunculales</taxon>
        <taxon>Papaveraceae</taxon>
        <taxon>Papaveroideae</taxon>
        <taxon>Papaver</taxon>
    </lineage>
</organism>
<evidence type="ECO:0000313" key="4">
    <source>
        <dbReference type="Proteomes" id="UP001177140"/>
    </source>
</evidence>
<sequence length="104" mass="11804">MESLTRRKTQRAIFIFLLLFICLHLYFTINSAPNGNEQLINSHPRKLLGRPRRAARNPPPPKGNPSKQFEVPPPPQDHVPEAPPPPQDHVPELKPLLHPLLPLP</sequence>
<feature type="region of interest" description="Disordered" evidence="1">
    <location>
        <begin position="33"/>
        <end position="104"/>
    </location>
</feature>
<dbReference type="EMBL" id="JAJJMA010097108">
    <property type="protein sequence ID" value="MCL7030053.1"/>
    <property type="molecule type" value="Genomic_DNA"/>
</dbReference>
<feature type="compositionally biased region" description="Pro residues" evidence="1">
    <location>
        <begin position="71"/>
        <end position="88"/>
    </location>
</feature>
<proteinExistence type="predicted"/>
<evidence type="ECO:0000256" key="1">
    <source>
        <dbReference type="SAM" id="MobiDB-lite"/>
    </source>
</evidence>
<keyword evidence="2" id="KW-0812">Transmembrane</keyword>
<comment type="caution">
    <text evidence="3">The sequence shown here is derived from an EMBL/GenBank/DDBJ whole genome shotgun (WGS) entry which is preliminary data.</text>
</comment>
<keyword evidence="2" id="KW-1133">Transmembrane helix</keyword>
<dbReference type="Proteomes" id="UP001177140">
    <property type="component" value="Unassembled WGS sequence"/>
</dbReference>
<keyword evidence="2" id="KW-0472">Membrane</keyword>
<protein>
    <submittedName>
        <fullName evidence="3">Uncharacterized protein</fullName>
    </submittedName>
</protein>
<evidence type="ECO:0000313" key="3">
    <source>
        <dbReference type="EMBL" id="MCL7030053.1"/>
    </source>
</evidence>
<feature type="compositionally biased region" description="Basic residues" evidence="1">
    <location>
        <begin position="43"/>
        <end position="55"/>
    </location>
</feature>
<evidence type="ECO:0000256" key="2">
    <source>
        <dbReference type="SAM" id="Phobius"/>
    </source>
</evidence>
<feature type="transmembrane region" description="Helical" evidence="2">
    <location>
        <begin position="12"/>
        <end position="29"/>
    </location>
</feature>
<feature type="compositionally biased region" description="Low complexity" evidence="1">
    <location>
        <begin position="93"/>
        <end position="104"/>
    </location>
</feature>
<name>A0AA41S9L8_PAPNU</name>
<accession>A0AA41S9L8</accession>